<dbReference type="PANTHER" id="PTHR21666">
    <property type="entry name" value="PEPTIDASE-RELATED"/>
    <property type="match status" value="1"/>
</dbReference>
<dbReference type="Pfam" id="PF01551">
    <property type="entry name" value="Peptidase_M23"/>
    <property type="match status" value="1"/>
</dbReference>
<feature type="chain" id="PRO_5037746642" evidence="2">
    <location>
        <begin position="20"/>
        <end position="369"/>
    </location>
</feature>
<proteinExistence type="predicted"/>
<evidence type="ECO:0000256" key="2">
    <source>
        <dbReference type="SAM" id="SignalP"/>
    </source>
</evidence>
<dbReference type="Gene3D" id="2.70.70.10">
    <property type="entry name" value="Glucose Permease (Domain IIA)"/>
    <property type="match status" value="1"/>
</dbReference>
<organism evidence="4 5">
    <name type="scientific">Luteolibacter ambystomatis</name>
    <dbReference type="NCBI Taxonomy" id="2824561"/>
    <lineage>
        <taxon>Bacteria</taxon>
        <taxon>Pseudomonadati</taxon>
        <taxon>Verrucomicrobiota</taxon>
        <taxon>Verrucomicrobiia</taxon>
        <taxon>Verrucomicrobiales</taxon>
        <taxon>Verrucomicrobiaceae</taxon>
        <taxon>Luteolibacter</taxon>
    </lineage>
</organism>
<dbReference type="EMBL" id="CP073100">
    <property type="protein sequence ID" value="QUE52440.1"/>
    <property type="molecule type" value="Genomic_DNA"/>
</dbReference>
<feature type="signal peptide" evidence="2">
    <location>
        <begin position="1"/>
        <end position="19"/>
    </location>
</feature>
<feature type="region of interest" description="Disordered" evidence="1">
    <location>
        <begin position="341"/>
        <end position="369"/>
    </location>
</feature>
<dbReference type="GO" id="GO:0004222">
    <property type="term" value="F:metalloendopeptidase activity"/>
    <property type="evidence" value="ECO:0007669"/>
    <property type="project" value="TreeGrafter"/>
</dbReference>
<dbReference type="InterPro" id="IPR016047">
    <property type="entry name" value="M23ase_b-sheet_dom"/>
</dbReference>
<dbReference type="KEGG" id="lamb:KBB96_05990"/>
<protein>
    <submittedName>
        <fullName evidence="4">M23 family metallopeptidase</fullName>
    </submittedName>
</protein>
<dbReference type="PANTHER" id="PTHR21666:SF270">
    <property type="entry name" value="MUREIN HYDROLASE ACTIVATOR ENVC"/>
    <property type="match status" value="1"/>
</dbReference>
<feature type="compositionally biased region" description="Basic and acidic residues" evidence="1">
    <location>
        <begin position="346"/>
        <end position="357"/>
    </location>
</feature>
<dbReference type="AlphaFoldDB" id="A0A975J1R6"/>
<keyword evidence="5" id="KW-1185">Reference proteome</keyword>
<evidence type="ECO:0000259" key="3">
    <source>
        <dbReference type="Pfam" id="PF01551"/>
    </source>
</evidence>
<evidence type="ECO:0000256" key="1">
    <source>
        <dbReference type="SAM" id="MobiDB-lite"/>
    </source>
</evidence>
<evidence type="ECO:0000313" key="4">
    <source>
        <dbReference type="EMBL" id="QUE52440.1"/>
    </source>
</evidence>
<feature type="domain" description="M23ase beta-sheet core" evidence="3">
    <location>
        <begin position="80"/>
        <end position="182"/>
    </location>
</feature>
<dbReference type="InterPro" id="IPR050570">
    <property type="entry name" value="Cell_wall_metabolism_enzyme"/>
</dbReference>
<reference evidence="4" key="1">
    <citation type="submission" date="2021-04" db="EMBL/GenBank/DDBJ databases">
        <title>Luteolibacter sp. 32A isolated from the skin of an Anderson's salamander (Ambystoma andersonii).</title>
        <authorList>
            <person name="Spergser J."/>
            <person name="Busse H.-J."/>
        </authorList>
    </citation>
    <scope>NUCLEOTIDE SEQUENCE</scope>
    <source>
        <strain evidence="4">32A</strain>
    </source>
</reference>
<dbReference type="RefSeq" id="WP_211633469.1">
    <property type="nucleotide sequence ID" value="NZ_CP073100.1"/>
</dbReference>
<accession>A0A975J1R6</accession>
<dbReference type="CDD" id="cd12797">
    <property type="entry name" value="M23_peptidase"/>
    <property type="match status" value="1"/>
</dbReference>
<dbReference type="SUPFAM" id="SSF51261">
    <property type="entry name" value="Duplicated hybrid motif"/>
    <property type="match status" value="1"/>
</dbReference>
<evidence type="ECO:0000313" key="5">
    <source>
        <dbReference type="Proteomes" id="UP000676169"/>
    </source>
</evidence>
<dbReference type="Proteomes" id="UP000676169">
    <property type="component" value="Chromosome"/>
</dbReference>
<dbReference type="InterPro" id="IPR011055">
    <property type="entry name" value="Dup_hybrid_motif"/>
</dbReference>
<gene>
    <name evidence="4" type="ORF">KBB96_05990</name>
</gene>
<sequence>MFLRRIVSALFLSSALLNAGGEDIRLPTANDFLYKGQLDKFYMYIDRDFEGQKTKAWEGGGYGFVRNPARINGEVVMCKFHEGIDICPMERDKAGNPLDIVNSISDGTVAYVSPVAGASNYGKYVVVEHNWDNTAVYSIYAHLSEITCKPGDPVKCGGPLGKMGFTGAGIDRTRAHVHLEIVLKISDRYDDWNKAIGGAKNAHGNFNGQNFTGVDAARFFIERRSNPGLTFNAFVASTPVHFKVTVPSKGIIPEFARRYNWMLHGDADKAKSWEISFSATGQPVAFNASERIVSGPTITYLKNASVPHQYLTRGLVKGDNGTGSLSIGGKQLVALISDDFPVAPPEKTDKEKTEKPVVVKPLKPKPKPN</sequence>
<keyword evidence="2" id="KW-0732">Signal</keyword>
<name>A0A975J1R6_9BACT</name>